<feature type="compositionally biased region" description="Basic and acidic residues" evidence="1">
    <location>
        <begin position="7"/>
        <end position="19"/>
    </location>
</feature>
<reference evidence="2" key="1">
    <citation type="submission" date="2020-08" db="EMBL/GenBank/DDBJ databases">
        <title>Whole genome shotgun sequence of Polymorphospora rubra NBRC 101157.</title>
        <authorList>
            <person name="Komaki H."/>
            <person name="Tamura T."/>
        </authorList>
    </citation>
    <scope>NUCLEOTIDE SEQUENCE</scope>
    <source>
        <strain evidence="2">NBRC 101157</strain>
    </source>
</reference>
<gene>
    <name evidence="2" type="ORF">Prubr_44390</name>
</gene>
<keyword evidence="3" id="KW-1185">Reference proteome</keyword>
<name>A0A810N6L9_9ACTN</name>
<evidence type="ECO:0000313" key="3">
    <source>
        <dbReference type="Proteomes" id="UP000680866"/>
    </source>
</evidence>
<feature type="region of interest" description="Disordered" evidence="1">
    <location>
        <begin position="1"/>
        <end position="63"/>
    </location>
</feature>
<sequence length="113" mass="12330">MVTQENGRLDAPKTQDVHHGTAVGHRRLFTARQMDLVSNRRTRDPSGYSDGTGCPDTGTGHHRQGWCGPSPCGRCAIMTGLPLSARFDLRRRTHASAWTRGRIAHGRPAAGTE</sequence>
<evidence type="ECO:0000256" key="1">
    <source>
        <dbReference type="SAM" id="MobiDB-lite"/>
    </source>
</evidence>
<organism evidence="2 3">
    <name type="scientific">Polymorphospora rubra</name>
    <dbReference type="NCBI Taxonomy" id="338584"/>
    <lineage>
        <taxon>Bacteria</taxon>
        <taxon>Bacillati</taxon>
        <taxon>Actinomycetota</taxon>
        <taxon>Actinomycetes</taxon>
        <taxon>Micromonosporales</taxon>
        <taxon>Micromonosporaceae</taxon>
        <taxon>Polymorphospora</taxon>
    </lineage>
</organism>
<dbReference type="KEGG" id="pry:Prubr_44390"/>
<proteinExistence type="predicted"/>
<accession>A0A810N6L9</accession>
<dbReference type="EMBL" id="AP023359">
    <property type="protein sequence ID" value="BCJ67418.1"/>
    <property type="molecule type" value="Genomic_DNA"/>
</dbReference>
<dbReference type="Proteomes" id="UP000680866">
    <property type="component" value="Chromosome"/>
</dbReference>
<dbReference type="AlphaFoldDB" id="A0A810N6L9"/>
<protein>
    <submittedName>
        <fullName evidence="2">Uncharacterized protein</fullName>
    </submittedName>
</protein>
<evidence type="ECO:0000313" key="2">
    <source>
        <dbReference type="EMBL" id="BCJ67418.1"/>
    </source>
</evidence>